<evidence type="ECO:0000313" key="3">
    <source>
        <dbReference type="Proteomes" id="UP000185657"/>
    </source>
</evidence>
<dbReference type="STRING" id="1763535.LPB072_17720"/>
<reference evidence="1 4" key="2">
    <citation type="submission" date="2016-10" db="EMBL/GenBank/DDBJ databases">
        <title>Hydorgenophaga sp. LPB0072 isolated from gastropod.</title>
        <authorList>
            <person name="Kim E."/>
            <person name="Yi H."/>
        </authorList>
    </citation>
    <scope>NUCLEOTIDE SEQUENCE [LARGE SCALE GENOMIC DNA]</scope>
    <source>
        <strain evidence="1 4">LPB0072</strain>
    </source>
</reference>
<dbReference type="Pfam" id="PF11219">
    <property type="entry name" value="DUF3014"/>
    <property type="match status" value="1"/>
</dbReference>
<dbReference type="AlphaFoldDB" id="A0A163CN92"/>
<reference evidence="2 3" key="1">
    <citation type="submission" date="2016-02" db="EMBL/GenBank/DDBJ databases">
        <title>Draft genome sequence of Hydrogenophaga sp. LPB0072.</title>
        <authorList>
            <person name="Shin S.-K."/>
            <person name="Yi H."/>
        </authorList>
    </citation>
    <scope>NUCLEOTIDE SEQUENCE [LARGE SCALE GENOMIC DNA]</scope>
    <source>
        <strain evidence="2 3">LPB0072</strain>
    </source>
</reference>
<dbReference type="InterPro" id="IPR021382">
    <property type="entry name" value="DUF3014"/>
</dbReference>
<accession>A0A163CN92</accession>
<dbReference type="Proteomes" id="UP000185680">
    <property type="component" value="Chromosome"/>
</dbReference>
<dbReference type="EMBL" id="CP017476">
    <property type="protein sequence ID" value="AOW15771.1"/>
    <property type="molecule type" value="Genomic_DNA"/>
</dbReference>
<dbReference type="Proteomes" id="UP000185657">
    <property type="component" value="Unassembled WGS sequence"/>
</dbReference>
<evidence type="ECO:0000313" key="4">
    <source>
        <dbReference type="Proteomes" id="UP000185680"/>
    </source>
</evidence>
<gene>
    <name evidence="1" type="ORF">LPB072_17720</name>
    <name evidence="2" type="ORF">LPB72_03315</name>
</gene>
<name>A0A163CN92_9BURK</name>
<evidence type="ECO:0008006" key="5">
    <source>
        <dbReference type="Google" id="ProtNLM"/>
    </source>
</evidence>
<evidence type="ECO:0000313" key="1">
    <source>
        <dbReference type="EMBL" id="AOW15771.1"/>
    </source>
</evidence>
<evidence type="ECO:0000313" key="2">
    <source>
        <dbReference type="EMBL" id="OAD43792.1"/>
    </source>
</evidence>
<proteinExistence type="predicted"/>
<dbReference type="RefSeq" id="WP_066086331.1">
    <property type="nucleotide sequence ID" value="NZ_CP017476.1"/>
</dbReference>
<protein>
    <recommendedName>
        <fullName evidence="5">DUF3014 domain-containing protein</fullName>
    </recommendedName>
</protein>
<dbReference type="OrthoDB" id="5502479at2"/>
<organism evidence="1 4">
    <name type="scientific">Hydrogenophaga crassostreae</name>
    <dbReference type="NCBI Taxonomy" id="1763535"/>
    <lineage>
        <taxon>Bacteria</taxon>
        <taxon>Pseudomonadati</taxon>
        <taxon>Pseudomonadota</taxon>
        <taxon>Betaproteobacteria</taxon>
        <taxon>Burkholderiales</taxon>
        <taxon>Comamonadaceae</taxon>
        <taxon>Hydrogenophaga</taxon>
    </lineage>
</organism>
<dbReference type="KEGG" id="hyl:LPB072_17720"/>
<sequence>MNSSKSRLPFILVVLALLALAAYQGWRYFQPQPVPVTATEAPVTMPASSSDDTASLPADPALVEPPAIENPIEALTPEPAGAEPVALPELADADGIVKEQLATLFSRKDLLTYLQVDGFVRKSVASIDNLARSQAASRLWPVNPTPQRFSTQVGPNGVETIHPANSQRYAPMVRLIESVDSAQAVAVYRGLYPLFQQAYEDLGFPDGYFNDRLVQVLDHLIATPVPAEPPAVTLVEVKGSVPSLRPWVRYEFVDPGLQAQSAGRKILIRMGAANQQRLQAKLKDLRQRVARQ</sequence>
<keyword evidence="3" id="KW-1185">Reference proteome</keyword>
<dbReference type="EMBL" id="LVWD01000003">
    <property type="protein sequence ID" value="OAD43792.1"/>
    <property type="molecule type" value="Genomic_DNA"/>
</dbReference>